<dbReference type="Pfam" id="PF00225">
    <property type="entry name" value="Kinesin"/>
    <property type="match status" value="1"/>
</dbReference>
<comment type="caution">
    <text evidence="19">The sequence shown here is derived from an EMBL/GenBank/DDBJ whole genome shotgun (WGS) entry which is preliminary data.</text>
</comment>
<organism evidence="19 22">
    <name type="scientific">Didymodactylos carnosus</name>
    <dbReference type="NCBI Taxonomy" id="1234261"/>
    <lineage>
        <taxon>Eukaryota</taxon>
        <taxon>Metazoa</taxon>
        <taxon>Spiralia</taxon>
        <taxon>Gnathifera</taxon>
        <taxon>Rotifera</taxon>
        <taxon>Eurotatoria</taxon>
        <taxon>Bdelloidea</taxon>
        <taxon>Philodinida</taxon>
        <taxon>Philodinidae</taxon>
        <taxon>Didymodactylos</taxon>
    </lineage>
</organism>
<evidence type="ECO:0000256" key="4">
    <source>
        <dbReference type="ARBA" id="ARBA00022701"/>
    </source>
</evidence>
<dbReference type="EMBL" id="CAJOBC010000350">
    <property type="protein sequence ID" value="CAF3575318.1"/>
    <property type="molecule type" value="Genomic_DNA"/>
</dbReference>
<dbReference type="PANTHER" id="PTHR47971">
    <property type="entry name" value="KINESIN-RELATED PROTEIN 6"/>
    <property type="match status" value="1"/>
</dbReference>
<dbReference type="Proteomes" id="UP000681722">
    <property type="component" value="Unassembled WGS sequence"/>
</dbReference>
<keyword evidence="7 13" id="KW-0067">ATP-binding</keyword>
<evidence type="ECO:0000256" key="3">
    <source>
        <dbReference type="ARBA" id="ARBA00022618"/>
    </source>
</evidence>
<feature type="domain" description="Kinesin motor" evidence="17">
    <location>
        <begin position="291"/>
        <end position="637"/>
    </location>
</feature>
<dbReference type="PANTHER" id="PTHR47971:SF8">
    <property type="entry name" value="KINESIN-LIKE PROTEIN"/>
    <property type="match status" value="1"/>
</dbReference>
<dbReference type="GO" id="GO:0007018">
    <property type="term" value="P:microtubule-based movement"/>
    <property type="evidence" value="ECO:0007669"/>
    <property type="project" value="InterPro"/>
</dbReference>
<evidence type="ECO:0000259" key="17">
    <source>
        <dbReference type="PROSITE" id="PS50067"/>
    </source>
</evidence>
<dbReference type="OrthoDB" id="3176171at2759"/>
<accession>A0A813RXN9</accession>
<evidence type="ECO:0000256" key="15">
    <source>
        <dbReference type="SAM" id="Coils"/>
    </source>
</evidence>
<gene>
    <name evidence="19" type="ORF">GPM918_LOCUS3004</name>
    <name evidence="18" type="ORF">OVA965_LOCUS514</name>
    <name evidence="21" type="ORF">SRO942_LOCUS3004</name>
    <name evidence="20" type="ORF">TMI583_LOCUS514</name>
</gene>
<protein>
    <recommendedName>
        <fullName evidence="14">Kinesin-like protein</fullName>
    </recommendedName>
</protein>
<evidence type="ECO:0000256" key="7">
    <source>
        <dbReference type="ARBA" id="ARBA00022840"/>
    </source>
</evidence>
<evidence type="ECO:0000256" key="12">
    <source>
        <dbReference type="ARBA" id="ARBA00061030"/>
    </source>
</evidence>
<evidence type="ECO:0000256" key="6">
    <source>
        <dbReference type="ARBA" id="ARBA00022776"/>
    </source>
</evidence>
<dbReference type="InterPro" id="IPR027417">
    <property type="entry name" value="P-loop_NTPase"/>
</dbReference>
<dbReference type="Proteomes" id="UP000677228">
    <property type="component" value="Unassembled WGS sequence"/>
</dbReference>
<evidence type="ECO:0000313" key="19">
    <source>
        <dbReference type="EMBL" id="CAF0791101.1"/>
    </source>
</evidence>
<evidence type="ECO:0000256" key="16">
    <source>
        <dbReference type="SAM" id="MobiDB-lite"/>
    </source>
</evidence>
<dbReference type="GO" id="GO:0008017">
    <property type="term" value="F:microtubule binding"/>
    <property type="evidence" value="ECO:0007669"/>
    <property type="project" value="InterPro"/>
</dbReference>
<dbReference type="GO" id="GO:0005524">
    <property type="term" value="F:ATP binding"/>
    <property type="evidence" value="ECO:0007669"/>
    <property type="project" value="UniProtKB-UniRule"/>
</dbReference>
<feature type="compositionally biased region" description="Polar residues" evidence="16">
    <location>
        <begin position="170"/>
        <end position="180"/>
    </location>
</feature>
<evidence type="ECO:0000256" key="10">
    <source>
        <dbReference type="ARBA" id="ARBA00023212"/>
    </source>
</evidence>
<dbReference type="InterPro" id="IPR036961">
    <property type="entry name" value="Kinesin_motor_dom_sf"/>
</dbReference>
<evidence type="ECO:0000256" key="5">
    <source>
        <dbReference type="ARBA" id="ARBA00022741"/>
    </source>
</evidence>
<keyword evidence="11" id="KW-0131">Cell cycle</keyword>
<sequence length="783" mass="89051">MSMDNKVFGLIKMTTTIKIKRSDGRIHLAKVVQLNVESKSVGVEWTENNDVKGKEILLDLVYELNPELRSVDEKTLSQMSSQQQQSTTVRPTAAVQLLVDNIHDRMTTKLVNNINKTAITSDNNDVQTRLTLDIDTFEREYSRPPPTLPVQLLQPKNSAQSSASVPMASSVLNRQQSTIAVRSIRRPQMKPISSATTTASSFASTPTNPTPPSPVPDPVGQPTNRTNNKQPNERRLSRLHVVQPPATVIEQQTIQNTVGYNGPFGQMILDYRSTLSYTAITNLEYIEKDLRICVCVRKRPINKKEIARKDNDVITIPNKDHCLVHVPKTKVDLTKFLDNQTFKFDFAFDEKSTNELVYRYTAQPLIETIFDGGNATVFAYGQTGSGKTFTMGCDLSCKTADYSHGIYAQTTRDIFQRYEKRFKQQIDIYCTFFEIYCGKVYDLLNNKKRLRVLEDQKGLVQICDRKEQHVKTVQDVLAIIQLGMNIRTSGQTAANFNSSRSHAVLQIILKASQPTTSMTKNGQCKRYIKEIGKMSLIDLAGSERGKDTASGDRLQRMEGSEINKSLLALKECIRALGRGDEKSHHVPFRGSTLTKVLRDSFIGEKSKVCMIAMISPSNMDVENTMNTLRYADRVKELRTDDVKTKNGNIDEQIGELNPADDKENGFGYDEDNCDMDTELDEAMQSYTNAIEHVQQYEEEVFDCCQEVLKCDDLNKNDLRNIYEQTLHVDYDQEKFIQQLKQHVIKRQQQLNELKVKTEQFEQYLNQEECSSQQLINKKNKQSK</sequence>
<dbReference type="PRINTS" id="PR00380">
    <property type="entry name" value="KINESINHEAVY"/>
</dbReference>
<evidence type="ECO:0000313" key="22">
    <source>
        <dbReference type="Proteomes" id="UP000663829"/>
    </source>
</evidence>
<feature type="compositionally biased region" description="Polar residues" evidence="16">
    <location>
        <begin position="221"/>
        <end position="230"/>
    </location>
</feature>
<dbReference type="GO" id="GO:0003777">
    <property type="term" value="F:microtubule motor activity"/>
    <property type="evidence" value="ECO:0007669"/>
    <property type="project" value="InterPro"/>
</dbReference>
<comment type="similarity">
    <text evidence="12">Belongs to the TRAFAC class myosin-kinesin ATPase superfamily. Kinesin family. KIN-13 subfamily.</text>
</comment>
<dbReference type="Gene3D" id="3.40.850.10">
    <property type="entry name" value="Kinesin motor domain"/>
    <property type="match status" value="1"/>
</dbReference>
<keyword evidence="5 13" id="KW-0547">Nucleotide-binding</keyword>
<dbReference type="Proteomes" id="UP000663829">
    <property type="component" value="Unassembled WGS sequence"/>
</dbReference>
<feature type="binding site" evidence="13">
    <location>
        <begin position="381"/>
        <end position="388"/>
    </location>
    <ligand>
        <name>ATP</name>
        <dbReference type="ChEBI" id="CHEBI:30616"/>
    </ligand>
</feature>
<keyword evidence="2" id="KW-0963">Cytoplasm</keyword>
<evidence type="ECO:0000256" key="11">
    <source>
        <dbReference type="ARBA" id="ARBA00023306"/>
    </source>
</evidence>
<dbReference type="InterPro" id="IPR001752">
    <property type="entry name" value="Kinesin_motor_dom"/>
</dbReference>
<dbReference type="Pfam" id="PF22923">
    <property type="entry name" value="KIF2A-like_1st"/>
    <property type="match status" value="1"/>
</dbReference>
<proteinExistence type="inferred from homology"/>
<name>A0A813RXN9_9BILA</name>
<feature type="coiled-coil region" evidence="15">
    <location>
        <begin position="736"/>
        <end position="766"/>
    </location>
</feature>
<evidence type="ECO:0000256" key="13">
    <source>
        <dbReference type="PROSITE-ProRule" id="PRU00283"/>
    </source>
</evidence>
<dbReference type="InterPro" id="IPR019821">
    <property type="entry name" value="Kinesin_motor_CS"/>
</dbReference>
<keyword evidence="22" id="KW-1185">Reference proteome</keyword>
<evidence type="ECO:0000256" key="9">
    <source>
        <dbReference type="ARBA" id="ARBA00023175"/>
    </source>
</evidence>
<dbReference type="PROSITE" id="PS00411">
    <property type="entry name" value="KINESIN_MOTOR_1"/>
    <property type="match status" value="1"/>
</dbReference>
<keyword evidence="8 15" id="KW-0175">Coiled coil</keyword>
<dbReference type="PROSITE" id="PS50067">
    <property type="entry name" value="KINESIN_MOTOR_2"/>
    <property type="match status" value="1"/>
</dbReference>
<dbReference type="GO" id="GO:0007019">
    <property type="term" value="P:microtubule depolymerization"/>
    <property type="evidence" value="ECO:0007669"/>
    <property type="project" value="TreeGrafter"/>
</dbReference>
<keyword evidence="6" id="KW-0498">Mitosis</keyword>
<dbReference type="Proteomes" id="UP000682733">
    <property type="component" value="Unassembled WGS sequence"/>
</dbReference>
<dbReference type="InterPro" id="IPR027640">
    <property type="entry name" value="Kinesin-like_fam"/>
</dbReference>
<evidence type="ECO:0000313" key="20">
    <source>
        <dbReference type="EMBL" id="CAF3500976.1"/>
    </source>
</evidence>
<keyword evidence="10" id="KW-0206">Cytoskeleton</keyword>
<feature type="compositionally biased region" description="Pro residues" evidence="16">
    <location>
        <begin position="208"/>
        <end position="219"/>
    </location>
</feature>
<dbReference type="SMART" id="SM00129">
    <property type="entry name" value="KISc"/>
    <property type="match status" value="1"/>
</dbReference>
<keyword evidence="9 13" id="KW-0505">Motor protein</keyword>
<dbReference type="EMBL" id="CAJOBA010000071">
    <property type="protein sequence ID" value="CAF3500976.1"/>
    <property type="molecule type" value="Genomic_DNA"/>
</dbReference>
<evidence type="ECO:0000313" key="18">
    <source>
        <dbReference type="EMBL" id="CAF0727101.1"/>
    </source>
</evidence>
<dbReference type="FunFam" id="3.40.850.10:FF:000012">
    <property type="entry name" value="Kinesin-like protein"/>
    <property type="match status" value="1"/>
</dbReference>
<evidence type="ECO:0000256" key="2">
    <source>
        <dbReference type="ARBA" id="ARBA00022490"/>
    </source>
</evidence>
<dbReference type="InterPro" id="IPR054473">
    <property type="entry name" value="KIF2A-like_N"/>
</dbReference>
<dbReference type="GO" id="GO:0005874">
    <property type="term" value="C:microtubule"/>
    <property type="evidence" value="ECO:0007669"/>
    <property type="project" value="UniProtKB-KW"/>
</dbReference>
<dbReference type="EMBL" id="CAJNOK010000071">
    <property type="protein sequence ID" value="CAF0727101.1"/>
    <property type="molecule type" value="Genomic_DNA"/>
</dbReference>
<evidence type="ECO:0000313" key="21">
    <source>
        <dbReference type="EMBL" id="CAF3575318.1"/>
    </source>
</evidence>
<dbReference type="GO" id="GO:0051301">
    <property type="term" value="P:cell division"/>
    <property type="evidence" value="ECO:0007669"/>
    <property type="project" value="UniProtKB-KW"/>
</dbReference>
<keyword evidence="4 14" id="KW-0493">Microtubule</keyword>
<evidence type="ECO:0000256" key="1">
    <source>
        <dbReference type="ARBA" id="ARBA00004245"/>
    </source>
</evidence>
<feature type="region of interest" description="Disordered" evidence="16">
    <location>
        <begin position="140"/>
        <end position="237"/>
    </location>
</feature>
<keyword evidence="3" id="KW-0132">Cell division</keyword>
<dbReference type="CDD" id="cd01367">
    <property type="entry name" value="KISc_KIF2_like"/>
    <property type="match status" value="1"/>
</dbReference>
<reference evidence="19" key="1">
    <citation type="submission" date="2021-02" db="EMBL/GenBank/DDBJ databases">
        <authorList>
            <person name="Nowell W R."/>
        </authorList>
    </citation>
    <scope>NUCLEOTIDE SEQUENCE</scope>
</reference>
<evidence type="ECO:0000256" key="8">
    <source>
        <dbReference type="ARBA" id="ARBA00023054"/>
    </source>
</evidence>
<dbReference type="EMBL" id="CAJNOQ010000350">
    <property type="protein sequence ID" value="CAF0791101.1"/>
    <property type="molecule type" value="Genomic_DNA"/>
</dbReference>
<dbReference type="AlphaFoldDB" id="A0A813RXN9"/>
<dbReference type="SUPFAM" id="SSF52540">
    <property type="entry name" value="P-loop containing nucleoside triphosphate hydrolases"/>
    <property type="match status" value="1"/>
</dbReference>
<feature type="compositionally biased region" description="Low complexity" evidence="16">
    <location>
        <begin position="191"/>
        <end position="207"/>
    </location>
</feature>
<evidence type="ECO:0000256" key="14">
    <source>
        <dbReference type="RuleBase" id="RU000394"/>
    </source>
</evidence>
<comment type="subcellular location">
    <subcellularLocation>
        <location evidence="1">Cytoplasm</location>
        <location evidence="1">Cytoskeleton</location>
    </subcellularLocation>
</comment>